<keyword evidence="5" id="KW-1185">Reference proteome</keyword>
<reference evidence="4" key="1">
    <citation type="submission" date="2020-06" db="EMBL/GenBank/DDBJ databases">
        <title>Draft genome of Bugula neritina, a colonial animal packing powerful symbionts and potential medicines.</title>
        <authorList>
            <person name="Rayko M."/>
        </authorList>
    </citation>
    <scope>NUCLEOTIDE SEQUENCE [LARGE SCALE GENOMIC DNA]</scope>
    <source>
        <strain evidence="4">Kwan_BN1</strain>
    </source>
</reference>
<sequence>MEEKLARYRAAKQSQANCTAEYTEKPQDYLKSLFSRFKDSQAKNCPEFKDVKAEDSCVDEKERTSSNGDSVTFSNIPESSENGPTTPNYSKTKPLLAVLWCLVITVLACYQLAGPFIILTVIVAMVYYGTSSGRVRKRNELSAYSVFNPNCVRLEGTFTAEQFENELLRKPLDSKSS</sequence>
<protein>
    <submittedName>
        <fullName evidence="4">SAYSD1</fullName>
    </submittedName>
</protein>
<evidence type="ECO:0000256" key="1">
    <source>
        <dbReference type="SAM" id="MobiDB-lite"/>
    </source>
</evidence>
<organism evidence="4 5">
    <name type="scientific">Bugula neritina</name>
    <name type="common">Brown bryozoan</name>
    <name type="synonym">Sertularia neritina</name>
    <dbReference type="NCBI Taxonomy" id="10212"/>
    <lineage>
        <taxon>Eukaryota</taxon>
        <taxon>Metazoa</taxon>
        <taxon>Spiralia</taxon>
        <taxon>Lophotrochozoa</taxon>
        <taxon>Bryozoa</taxon>
        <taxon>Gymnolaemata</taxon>
        <taxon>Cheilostomatida</taxon>
        <taxon>Flustrina</taxon>
        <taxon>Buguloidea</taxon>
        <taxon>Bugulidae</taxon>
        <taxon>Bugula</taxon>
    </lineage>
</organism>
<feature type="region of interest" description="Disordered" evidence="1">
    <location>
        <begin position="59"/>
        <end position="88"/>
    </location>
</feature>
<dbReference type="Pfam" id="PF10260">
    <property type="entry name" value="SAYSvFN"/>
    <property type="match status" value="1"/>
</dbReference>
<dbReference type="OrthoDB" id="71310at2759"/>
<dbReference type="InterPro" id="IPR039159">
    <property type="entry name" value="SAYSD1"/>
</dbReference>
<feature type="domain" description="SAYSvFN" evidence="3">
    <location>
        <begin position="97"/>
        <end position="167"/>
    </location>
</feature>
<name>A0A7J7IY43_BUGNE</name>
<feature type="compositionally biased region" description="Polar residues" evidence="1">
    <location>
        <begin position="65"/>
        <end position="88"/>
    </location>
</feature>
<keyword evidence="2" id="KW-0812">Transmembrane</keyword>
<evidence type="ECO:0000256" key="2">
    <source>
        <dbReference type="SAM" id="Phobius"/>
    </source>
</evidence>
<dbReference type="EMBL" id="VXIV02003320">
    <property type="protein sequence ID" value="KAF6018331.1"/>
    <property type="molecule type" value="Genomic_DNA"/>
</dbReference>
<evidence type="ECO:0000259" key="3">
    <source>
        <dbReference type="Pfam" id="PF10260"/>
    </source>
</evidence>
<dbReference type="Proteomes" id="UP000593567">
    <property type="component" value="Unassembled WGS sequence"/>
</dbReference>
<dbReference type="PANTHER" id="PTHR13527:SF0">
    <property type="entry name" value="SAYSVFN DOMAIN-CONTAINING PROTEIN 1"/>
    <property type="match status" value="1"/>
</dbReference>
<gene>
    <name evidence="4" type="ORF">EB796_023358</name>
</gene>
<dbReference type="AlphaFoldDB" id="A0A7J7IY43"/>
<accession>A0A7J7IY43</accession>
<dbReference type="PANTHER" id="PTHR13527">
    <property type="entry name" value="SAYSVFN DOMAIN-CONTAINING PROTEIN 1"/>
    <property type="match status" value="1"/>
</dbReference>
<feature type="transmembrane region" description="Helical" evidence="2">
    <location>
        <begin position="97"/>
        <end position="128"/>
    </location>
</feature>
<evidence type="ECO:0000313" key="5">
    <source>
        <dbReference type="Proteomes" id="UP000593567"/>
    </source>
</evidence>
<evidence type="ECO:0000313" key="4">
    <source>
        <dbReference type="EMBL" id="KAF6018331.1"/>
    </source>
</evidence>
<keyword evidence="2" id="KW-1133">Transmembrane helix</keyword>
<dbReference type="InterPro" id="IPR019387">
    <property type="entry name" value="SAYSvFN_dom"/>
</dbReference>
<proteinExistence type="predicted"/>
<keyword evidence="2" id="KW-0472">Membrane</keyword>
<comment type="caution">
    <text evidence="4">The sequence shown here is derived from an EMBL/GenBank/DDBJ whole genome shotgun (WGS) entry which is preliminary data.</text>
</comment>